<keyword evidence="7 8" id="KW-0927">Auxin signaling pathway</keyword>
<dbReference type="Gene3D" id="3.10.20.90">
    <property type="entry name" value="Phosphatidylinositol 3-kinase Catalytic Subunit, Chain A, domain 1"/>
    <property type="match status" value="1"/>
</dbReference>
<dbReference type="PANTHER" id="PTHR31734">
    <property type="entry name" value="AUXIN-RESPONSIVE PROTEIN IAA17"/>
    <property type="match status" value="1"/>
</dbReference>
<comment type="subunit">
    <text evidence="8">Homodimers and heterodimers.</text>
</comment>
<keyword evidence="11" id="KW-1185">Reference proteome</keyword>
<accession>R0F666</accession>
<dbReference type="PANTHER" id="PTHR31734:SF38">
    <property type="entry name" value="AUXIN-RESPONSIVE PROTEIN IAA29"/>
    <property type="match status" value="1"/>
</dbReference>
<dbReference type="InterPro" id="IPR003311">
    <property type="entry name" value="AUX_IAA"/>
</dbReference>
<evidence type="ECO:0000313" key="10">
    <source>
        <dbReference type="EMBL" id="EOA17317.1"/>
    </source>
</evidence>
<dbReference type="AlphaFoldDB" id="R0F666"/>
<evidence type="ECO:0000256" key="6">
    <source>
        <dbReference type="ARBA" id="ARBA00023242"/>
    </source>
</evidence>
<dbReference type="Pfam" id="PF02309">
    <property type="entry name" value="AUX_IAA"/>
    <property type="match status" value="1"/>
</dbReference>
<keyword evidence="4 8" id="KW-0805">Transcription regulation</keyword>
<evidence type="ECO:0000259" key="9">
    <source>
        <dbReference type="PROSITE" id="PS51745"/>
    </source>
</evidence>
<evidence type="ECO:0000256" key="2">
    <source>
        <dbReference type="ARBA" id="ARBA00006728"/>
    </source>
</evidence>
<evidence type="ECO:0000256" key="5">
    <source>
        <dbReference type="ARBA" id="ARBA00023163"/>
    </source>
</evidence>
<gene>
    <name evidence="10" type="ORF">CARUB_v10005589mg</name>
</gene>
<dbReference type="SUPFAM" id="SSF54277">
    <property type="entry name" value="CAD &amp; PB1 domains"/>
    <property type="match status" value="1"/>
</dbReference>
<dbReference type="GO" id="GO:0009734">
    <property type="term" value="P:auxin-activated signaling pathway"/>
    <property type="evidence" value="ECO:0007669"/>
    <property type="project" value="UniProtKB-UniRule"/>
</dbReference>
<sequence length="207" mass="23392">MELDLGLSLSPHTNSSKLGFDFDLNKHCAIDGGTASCLDNGNLCFESTFQFNTEEDCCYVPKQRVFALNGQPNEEDEDPLESESSIIYERNTVMNNRMAAIESVGSSSTITSRSSMYVKVKMDGVAITRKVDIKLFNSYESLTDSLIAMFTQYEDCDREDTNYAFTFQGKDGDWLLPGDVPWRIFAESVNRISIIRDRPCAYTRLLF</sequence>
<feature type="domain" description="PB1" evidence="9">
    <location>
        <begin position="115"/>
        <end position="202"/>
    </location>
</feature>
<evidence type="ECO:0000256" key="4">
    <source>
        <dbReference type="ARBA" id="ARBA00023015"/>
    </source>
</evidence>
<comment type="function">
    <text evidence="8">Aux/IAA proteins are short-lived transcriptional factors that function as repressors of early auxin response genes at low auxin concentrations.</text>
</comment>
<dbReference type="InterPro" id="IPR033389">
    <property type="entry name" value="AUX/IAA_dom"/>
</dbReference>
<evidence type="ECO:0000256" key="3">
    <source>
        <dbReference type="ARBA" id="ARBA00022491"/>
    </source>
</evidence>
<comment type="similarity">
    <text evidence="2 8">Belongs to the Aux/IAA family.</text>
</comment>
<evidence type="ECO:0000256" key="1">
    <source>
        <dbReference type="ARBA" id="ARBA00004123"/>
    </source>
</evidence>
<organism evidence="10 11">
    <name type="scientific">Capsella rubella</name>
    <dbReference type="NCBI Taxonomy" id="81985"/>
    <lineage>
        <taxon>Eukaryota</taxon>
        <taxon>Viridiplantae</taxon>
        <taxon>Streptophyta</taxon>
        <taxon>Embryophyta</taxon>
        <taxon>Tracheophyta</taxon>
        <taxon>Spermatophyta</taxon>
        <taxon>Magnoliopsida</taxon>
        <taxon>eudicotyledons</taxon>
        <taxon>Gunneridae</taxon>
        <taxon>Pentapetalae</taxon>
        <taxon>rosids</taxon>
        <taxon>malvids</taxon>
        <taxon>Brassicales</taxon>
        <taxon>Brassicaceae</taxon>
        <taxon>Camelineae</taxon>
        <taxon>Capsella</taxon>
    </lineage>
</organism>
<dbReference type="KEGG" id="crb:17880186"/>
<dbReference type="Proteomes" id="UP000029121">
    <property type="component" value="Unassembled WGS sequence"/>
</dbReference>
<reference evidence="11" key="1">
    <citation type="journal article" date="2013" name="Nat. Genet.">
        <title>The Capsella rubella genome and the genomic consequences of rapid mating system evolution.</title>
        <authorList>
            <person name="Slotte T."/>
            <person name="Hazzouri K.M."/>
            <person name="Agren J.A."/>
            <person name="Koenig D."/>
            <person name="Maumus F."/>
            <person name="Guo Y.L."/>
            <person name="Steige K."/>
            <person name="Platts A.E."/>
            <person name="Escobar J.S."/>
            <person name="Newman L.K."/>
            <person name="Wang W."/>
            <person name="Mandakova T."/>
            <person name="Vello E."/>
            <person name="Smith L.M."/>
            <person name="Henz S.R."/>
            <person name="Steffen J."/>
            <person name="Takuno S."/>
            <person name="Brandvain Y."/>
            <person name="Coop G."/>
            <person name="Andolfatto P."/>
            <person name="Hu T.T."/>
            <person name="Blanchette M."/>
            <person name="Clark R.M."/>
            <person name="Quesneville H."/>
            <person name="Nordborg M."/>
            <person name="Gaut B.S."/>
            <person name="Lysak M.A."/>
            <person name="Jenkins J."/>
            <person name="Grimwood J."/>
            <person name="Chapman J."/>
            <person name="Prochnik S."/>
            <person name="Shu S."/>
            <person name="Rokhsar D."/>
            <person name="Schmutz J."/>
            <person name="Weigel D."/>
            <person name="Wright S.I."/>
        </authorList>
    </citation>
    <scope>NUCLEOTIDE SEQUENCE [LARGE SCALE GENOMIC DNA]</scope>
    <source>
        <strain evidence="11">cv. Monte Gargano</strain>
    </source>
</reference>
<evidence type="ECO:0000256" key="8">
    <source>
        <dbReference type="RuleBase" id="RU004549"/>
    </source>
</evidence>
<dbReference type="EMBL" id="KB870811">
    <property type="protein sequence ID" value="EOA17317.1"/>
    <property type="molecule type" value="Genomic_DNA"/>
</dbReference>
<keyword evidence="5 8" id="KW-0804">Transcription</keyword>
<dbReference type="GO" id="GO:0006355">
    <property type="term" value="P:regulation of DNA-templated transcription"/>
    <property type="evidence" value="ECO:0007669"/>
    <property type="project" value="InterPro"/>
</dbReference>
<proteinExistence type="inferred from homology"/>
<evidence type="ECO:0000256" key="7">
    <source>
        <dbReference type="ARBA" id="ARBA00023294"/>
    </source>
</evidence>
<keyword evidence="3 8" id="KW-0678">Repressor</keyword>
<keyword evidence="6 8" id="KW-0539">Nucleus</keyword>
<dbReference type="InterPro" id="IPR053793">
    <property type="entry name" value="PB1-like"/>
</dbReference>
<evidence type="ECO:0000313" key="11">
    <source>
        <dbReference type="Proteomes" id="UP000029121"/>
    </source>
</evidence>
<dbReference type="PROSITE" id="PS51745">
    <property type="entry name" value="PB1"/>
    <property type="match status" value="1"/>
</dbReference>
<dbReference type="OrthoDB" id="778717at2759"/>
<dbReference type="GO" id="GO:0005634">
    <property type="term" value="C:nucleus"/>
    <property type="evidence" value="ECO:0007669"/>
    <property type="project" value="UniProtKB-SubCell"/>
</dbReference>
<name>R0F666_9BRAS</name>
<comment type="subcellular location">
    <subcellularLocation>
        <location evidence="1 8">Nucleus</location>
    </subcellularLocation>
</comment>
<protein>
    <recommendedName>
        <fullName evidence="8">Auxin-responsive protein</fullName>
    </recommendedName>
</protein>